<accession>A0A9X1ST25</accession>
<organism evidence="9 10">
    <name type="scientific">Kineosporia babensis</name>
    <dbReference type="NCBI Taxonomy" id="499548"/>
    <lineage>
        <taxon>Bacteria</taxon>
        <taxon>Bacillati</taxon>
        <taxon>Actinomycetota</taxon>
        <taxon>Actinomycetes</taxon>
        <taxon>Kineosporiales</taxon>
        <taxon>Kineosporiaceae</taxon>
        <taxon>Kineosporia</taxon>
    </lineage>
</organism>
<comment type="caution">
    <text evidence="9">The sequence shown here is derived from an EMBL/GenBank/DDBJ whole genome shotgun (WGS) entry which is preliminary data.</text>
</comment>
<evidence type="ECO:0000256" key="4">
    <source>
        <dbReference type="ARBA" id="ARBA00022989"/>
    </source>
</evidence>
<keyword evidence="5 7" id="KW-0472">Membrane</keyword>
<evidence type="ECO:0000313" key="10">
    <source>
        <dbReference type="Proteomes" id="UP001138997"/>
    </source>
</evidence>
<feature type="domain" description="Cardiolipin synthase N-terminal" evidence="8">
    <location>
        <begin position="12"/>
        <end position="57"/>
    </location>
</feature>
<feature type="region of interest" description="Disordered" evidence="6">
    <location>
        <begin position="73"/>
        <end position="129"/>
    </location>
</feature>
<protein>
    <submittedName>
        <fullName evidence="9">PLD nuclease N-terminal domain-containing protein</fullName>
    </submittedName>
</protein>
<reference evidence="9" key="1">
    <citation type="submission" date="2021-11" db="EMBL/GenBank/DDBJ databases">
        <title>Streptomyces corallinus and Kineosporia corallina sp. nov., two new coral-derived marine actinobacteria.</title>
        <authorList>
            <person name="Buangrab K."/>
            <person name="Sutthacheep M."/>
            <person name="Yeemin T."/>
            <person name="Harunari E."/>
            <person name="Igarashi Y."/>
            <person name="Sripreechasak P."/>
            <person name="Kanchanasin P."/>
            <person name="Tanasupawat S."/>
            <person name="Phongsopitanun W."/>
        </authorList>
    </citation>
    <scope>NUCLEOTIDE SEQUENCE</scope>
    <source>
        <strain evidence="9">JCM 31032</strain>
    </source>
</reference>
<dbReference type="InterPro" id="IPR027379">
    <property type="entry name" value="CLS_N"/>
</dbReference>
<keyword evidence="4 7" id="KW-1133">Transmembrane helix</keyword>
<dbReference type="GO" id="GO:0005886">
    <property type="term" value="C:plasma membrane"/>
    <property type="evidence" value="ECO:0007669"/>
    <property type="project" value="UniProtKB-SubCell"/>
</dbReference>
<keyword evidence="3 7" id="KW-0812">Transmembrane</keyword>
<evidence type="ECO:0000256" key="5">
    <source>
        <dbReference type="ARBA" id="ARBA00023136"/>
    </source>
</evidence>
<comment type="subcellular location">
    <subcellularLocation>
        <location evidence="1">Cell membrane</location>
        <topology evidence="1">Multi-pass membrane protein</topology>
    </subcellularLocation>
</comment>
<evidence type="ECO:0000313" key="9">
    <source>
        <dbReference type="EMBL" id="MCD5311364.1"/>
    </source>
</evidence>
<dbReference type="AlphaFoldDB" id="A0A9X1ST25"/>
<keyword evidence="10" id="KW-1185">Reference proteome</keyword>
<name>A0A9X1ST25_9ACTN</name>
<evidence type="ECO:0000259" key="8">
    <source>
        <dbReference type="Pfam" id="PF13396"/>
    </source>
</evidence>
<sequence length="129" mass="14777">MIRFLPVLIQLALMIFCLIECIQTDSDRVRNLPKVGWILLILFFPIVGGIAWLVAGRPKDAAGNQVAWRSTGTAGFPEYERPQTHRAATDAIDEQLRRDQERVDREHDEALRKWRESRGEDPGTEPQKP</sequence>
<feature type="compositionally biased region" description="Basic and acidic residues" evidence="6">
    <location>
        <begin position="94"/>
        <end position="129"/>
    </location>
</feature>
<evidence type="ECO:0000256" key="1">
    <source>
        <dbReference type="ARBA" id="ARBA00004651"/>
    </source>
</evidence>
<evidence type="ECO:0000256" key="6">
    <source>
        <dbReference type="SAM" id="MobiDB-lite"/>
    </source>
</evidence>
<dbReference type="RefSeq" id="WP_231440537.1">
    <property type="nucleotide sequence ID" value="NZ_JAJOMB010000004.1"/>
</dbReference>
<dbReference type="Proteomes" id="UP001138997">
    <property type="component" value="Unassembled WGS sequence"/>
</dbReference>
<dbReference type="EMBL" id="JAJOMB010000004">
    <property type="protein sequence ID" value="MCD5311364.1"/>
    <property type="molecule type" value="Genomic_DNA"/>
</dbReference>
<proteinExistence type="predicted"/>
<evidence type="ECO:0000256" key="7">
    <source>
        <dbReference type="SAM" id="Phobius"/>
    </source>
</evidence>
<evidence type="ECO:0000256" key="3">
    <source>
        <dbReference type="ARBA" id="ARBA00022692"/>
    </source>
</evidence>
<dbReference type="Pfam" id="PF13396">
    <property type="entry name" value="PLDc_N"/>
    <property type="match status" value="1"/>
</dbReference>
<evidence type="ECO:0000256" key="2">
    <source>
        <dbReference type="ARBA" id="ARBA00022475"/>
    </source>
</evidence>
<feature type="transmembrane region" description="Helical" evidence="7">
    <location>
        <begin position="37"/>
        <end position="55"/>
    </location>
</feature>
<keyword evidence="2" id="KW-1003">Cell membrane</keyword>
<gene>
    <name evidence="9" type="ORF">LR394_10670</name>
</gene>